<organism evidence="5 6">
    <name type="scientific">Rosistilla oblonga</name>
    <dbReference type="NCBI Taxonomy" id="2527990"/>
    <lineage>
        <taxon>Bacteria</taxon>
        <taxon>Pseudomonadati</taxon>
        <taxon>Planctomycetota</taxon>
        <taxon>Planctomycetia</taxon>
        <taxon>Pirellulales</taxon>
        <taxon>Pirellulaceae</taxon>
        <taxon>Rosistilla</taxon>
    </lineage>
</organism>
<evidence type="ECO:0000313" key="5">
    <source>
        <dbReference type="EMBL" id="QDV54490.1"/>
    </source>
</evidence>
<dbReference type="EC" id="2.3.1.179" evidence="5"/>
<reference evidence="5 6" key="1">
    <citation type="submission" date="2019-02" db="EMBL/GenBank/DDBJ databases">
        <title>Deep-cultivation of Planctomycetes and their phenomic and genomic characterization uncovers novel biology.</title>
        <authorList>
            <person name="Wiegand S."/>
            <person name="Jogler M."/>
            <person name="Boedeker C."/>
            <person name="Pinto D."/>
            <person name="Vollmers J."/>
            <person name="Rivas-Marin E."/>
            <person name="Kohn T."/>
            <person name="Peeters S.H."/>
            <person name="Heuer A."/>
            <person name="Rast P."/>
            <person name="Oberbeckmann S."/>
            <person name="Bunk B."/>
            <person name="Jeske O."/>
            <person name="Meyerdierks A."/>
            <person name="Storesund J.E."/>
            <person name="Kallscheuer N."/>
            <person name="Luecker S."/>
            <person name="Lage O.M."/>
            <person name="Pohl T."/>
            <person name="Merkel B.J."/>
            <person name="Hornburger P."/>
            <person name="Mueller R.-W."/>
            <person name="Bruemmer F."/>
            <person name="Labrenz M."/>
            <person name="Spormann A.M."/>
            <person name="Op den Camp H."/>
            <person name="Overmann J."/>
            <person name="Amann R."/>
            <person name="Jetten M.S.M."/>
            <person name="Mascher T."/>
            <person name="Medema M.H."/>
            <person name="Devos D.P."/>
            <person name="Kaster A.-K."/>
            <person name="Ovreas L."/>
            <person name="Rohde M."/>
            <person name="Galperin M.Y."/>
            <person name="Jogler C."/>
        </authorList>
    </citation>
    <scope>NUCLEOTIDE SEQUENCE [LARGE SCALE GENOMIC DNA]</scope>
    <source>
        <strain evidence="5 6">Mal33</strain>
    </source>
</reference>
<dbReference type="InterPro" id="IPR016039">
    <property type="entry name" value="Thiolase-like"/>
</dbReference>
<sequence>MRDSVSPRRVVITGVGLISPLGNQVEAVWEALRDRKSGVDLLQALPSDAMSISCGAEARDFTGSISEFGPLDKQLQRAIKKGLKLMCREIEMGVAAAQLALHDSGLSSDVRDPDRTGVLYGSDYIMTLPEEFAAGIRKCQDAEGRFQFERWSELGLPEVNPLWLLKYLPNMPASHIAIYNDLRGANNSLTLREASPGAAIGEAVSTISRGIVDAMVVGATGTRINPFRTLHVVMQEVLAGGSENPAGLSRPFDKDRTGSVLGEGAGAFILEELEFAKARGAEILGEVVGFGSGTAGATAGPQFIQTAMANALRGAMRNSDTTVGHVNAHGIGTPDGDIQEAAAIVEVLGPDTPPVVAAKGNFGNLGAGGGMVEAIASIKALSEGSLWPTLNYETPDADCPINVVSSNDVPAGDNFVSLNVSPQGQATAFRIAKFAG</sequence>
<evidence type="ECO:0000256" key="2">
    <source>
        <dbReference type="ARBA" id="ARBA00022679"/>
    </source>
</evidence>
<keyword evidence="5" id="KW-0012">Acyltransferase</keyword>
<dbReference type="Gene3D" id="3.40.47.10">
    <property type="match status" value="2"/>
</dbReference>
<keyword evidence="6" id="KW-1185">Reference proteome</keyword>
<proteinExistence type="inferred from homology"/>
<evidence type="ECO:0000313" key="6">
    <source>
        <dbReference type="Proteomes" id="UP000316770"/>
    </source>
</evidence>
<keyword evidence="2 3" id="KW-0808">Transferase</keyword>
<name>A0A518IN27_9BACT</name>
<dbReference type="GO" id="GO:0005829">
    <property type="term" value="C:cytosol"/>
    <property type="evidence" value="ECO:0007669"/>
    <property type="project" value="TreeGrafter"/>
</dbReference>
<dbReference type="PROSITE" id="PS52004">
    <property type="entry name" value="KS3_2"/>
    <property type="match status" value="1"/>
</dbReference>
<dbReference type="Proteomes" id="UP000316770">
    <property type="component" value="Chromosome"/>
</dbReference>
<accession>A0A518IN27</accession>
<dbReference type="GO" id="GO:0004315">
    <property type="term" value="F:3-oxoacyl-[acyl-carrier-protein] synthase activity"/>
    <property type="evidence" value="ECO:0007669"/>
    <property type="project" value="UniProtKB-EC"/>
</dbReference>
<dbReference type="InterPro" id="IPR000794">
    <property type="entry name" value="Beta-ketoacyl_synthase"/>
</dbReference>
<dbReference type="AlphaFoldDB" id="A0A518IN27"/>
<dbReference type="SUPFAM" id="SSF53901">
    <property type="entry name" value="Thiolase-like"/>
    <property type="match status" value="2"/>
</dbReference>
<dbReference type="PANTHER" id="PTHR11712:SF336">
    <property type="entry name" value="3-OXOACYL-[ACYL-CARRIER-PROTEIN] SYNTHASE, MITOCHONDRIAL"/>
    <property type="match status" value="1"/>
</dbReference>
<evidence type="ECO:0000256" key="3">
    <source>
        <dbReference type="RuleBase" id="RU003694"/>
    </source>
</evidence>
<dbReference type="InterPro" id="IPR014030">
    <property type="entry name" value="Ketoacyl_synth_N"/>
</dbReference>
<comment type="similarity">
    <text evidence="1 3">Belongs to the thiolase-like superfamily. Beta-ketoacyl-ACP synthases family.</text>
</comment>
<evidence type="ECO:0000256" key="1">
    <source>
        <dbReference type="ARBA" id="ARBA00008467"/>
    </source>
</evidence>
<dbReference type="InterPro" id="IPR014031">
    <property type="entry name" value="Ketoacyl_synth_C"/>
</dbReference>
<dbReference type="InterPro" id="IPR020841">
    <property type="entry name" value="PKS_Beta-ketoAc_synthase_dom"/>
</dbReference>
<feature type="domain" description="Ketosynthase family 3 (KS3)" evidence="4">
    <location>
        <begin position="7"/>
        <end position="422"/>
    </location>
</feature>
<gene>
    <name evidence="5" type="primary">fabF_2</name>
    <name evidence="5" type="ORF">Mal33_04440</name>
</gene>
<dbReference type="SMART" id="SM00825">
    <property type="entry name" value="PKS_KS"/>
    <property type="match status" value="1"/>
</dbReference>
<dbReference type="PANTHER" id="PTHR11712">
    <property type="entry name" value="POLYKETIDE SYNTHASE-RELATED"/>
    <property type="match status" value="1"/>
</dbReference>
<dbReference type="Pfam" id="PF00109">
    <property type="entry name" value="ketoacyl-synt"/>
    <property type="match status" value="1"/>
</dbReference>
<dbReference type="Pfam" id="PF02801">
    <property type="entry name" value="Ketoacyl-synt_C"/>
    <property type="match status" value="1"/>
</dbReference>
<dbReference type="RefSeq" id="WP_145282060.1">
    <property type="nucleotide sequence ID" value="NZ_CP036318.1"/>
</dbReference>
<evidence type="ECO:0000259" key="4">
    <source>
        <dbReference type="PROSITE" id="PS52004"/>
    </source>
</evidence>
<dbReference type="GO" id="GO:0006633">
    <property type="term" value="P:fatty acid biosynthetic process"/>
    <property type="evidence" value="ECO:0007669"/>
    <property type="project" value="TreeGrafter"/>
</dbReference>
<dbReference type="EMBL" id="CP036318">
    <property type="protein sequence ID" value="QDV54490.1"/>
    <property type="molecule type" value="Genomic_DNA"/>
</dbReference>
<protein>
    <submittedName>
        <fullName evidence="5">3-oxoacyl-[acyl-carrier-protein] synthase 2</fullName>
        <ecNumber evidence="5">2.3.1.179</ecNumber>
    </submittedName>
</protein>
<dbReference type="CDD" id="cd00834">
    <property type="entry name" value="KAS_I_II"/>
    <property type="match status" value="1"/>
</dbReference>